<organism evidence="5 6">
    <name type="scientific">Fervidicola ferrireducens</name>
    <dbReference type="NCBI Taxonomy" id="520764"/>
    <lineage>
        <taxon>Bacteria</taxon>
        <taxon>Bacillati</taxon>
        <taxon>Bacillota</taxon>
        <taxon>Clostridia</taxon>
        <taxon>Thermosediminibacterales</taxon>
        <taxon>Thermosediminibacteraceae</taxon>
        <taxon>Fervidicola</taxon>
    </lineage>
</organism>
<proteinExistence type="inferred from homology"/>
<comment type="similarity">
    <text evidence="2">Belongs to the transketolase family.</text>
</comment>
<name>A0A140L5K7_9FIRM</name>
<protein>
    <submittedName>
        <fullName evidence="5">Transketolase</fullName>
        <ecNumber evidence="5">2.2.1.1</ecNumber>
    </submittedName>
</protein>
<keyword evidence="6" id="KW-1185">Reference proteome</keyword>
<dbReference type="Gene3D" id="3.40.50.970">
    <property type="match status" value="1"/>
</dbReference>
<keyword evidence="3" id="KW-0786">Thiamine pyrophosphate</keyword>
<dbReference type="SUPFAM" id="SSF52518">
    <property type="entry name" value="Thiamin diphosphate-binding fold (THDP-binding)"/>
    <property type="match status" value="1"/>
</dbReference>
<evidence type="ECO:0000256" key="1">
    <source>
        <dbReference type="ARBA" id="ARBA00001964"/>
    </source>
</evidence>
<comment type="caution">
    <text evidence="5">The sequence shown here is derived from an EMBL/GenBank/DDBJ whole genome shotgun (WGS) entry which is preliminary data.</text>
</comment>
<dbReference type="Pfam" id="PF00456">
    <property type="entry name" value="Transketolase_N"/>
    <property type="match status" value="1"/>
</dbReference>
<evidence type="ECO:0000256" key="2">
    <source>
        <dbReference type="ARBA" id="ARBA00007131"/>
    </source>
</evidence>
<keyword evidence="5" id="KW-0808">Transferase</keyword>
<dbReference type="AlphaFoldDB" id="A0A140L5K7"/>
<dbReference type="PANTHER" id="PTHR47514">
    <property type="entry name" value="TRANSKETOLASE N-TERMINAL SECTION-RELATED"/>
    <property type="match status" value="1"/>
</dbReference>
<dbReference type="InterPro" id="IPR005474">
    <property type="entry name" value="Transketolase_N"/>
</dbReference>
<gene>
    <name evidence="5" type="primary">tkt</name>
    <name evidence="5" type="ORF">AN618_17420</name>
</gene>
<feature type="domain" description="Transketolase N-terminal" evidence="4">
    <location>
        <begin position="2"/>
        <end position="119"/>
    </location>
</feature>
<sequence>MILGDGEIQEGQIWEAAIFAANNNLDNLCAFIDYNKLQLTSKVEDVFGKCNLLSVWTDLGWQCLEIDGHDFEEIDMAVKFKSGKPKVIIAHTIKGKGVSFMENKIEWHSKKISEEEFEKAMLELR</sequence>
<accession>A0A140L5K7</accession>
<comment type="cofactor">
    <cofactor evidence="1">
        <name>thiamine diphosphate</name>
        <dbReference type="ChEBI" id="CHEBI:58937"/>
    </cofactor>
</comment>
<evidence type="ECO:0000313" key="5">
    <source>
        <dbReference type="EMBL" id="KXG75832.1"/>
    </source>
</evidence>
<dbReference type="EC" id="2.2.1.1" evidence="5"/>
<reference evidence="5 6" key="1">
    <citation type="submission" date="2015-12" db="EMBL/GenBank/DDBJ databases">
        <title>Draft genome sequnece of Fervidicola ferrireducens strain Y170.</title>
        <authorList>
            <person name="Patel B.K."/>
        </authorList>
    </citation>
    <scope>NUCLEOTIDE SEQUENCE [LARGE SCALE GENOMIC DNA]</scope>
    <source>
        <strain evidence="5 6">Y170</strain>
    </source>
</reference>
<evidence type="ECO:0000256" key="3">
    <source>
        <dbReference type="ARBA" id="ARBA00023052"/>
    </source>
</evidence>
<dbReference type="PATRIC" id="fig|520764.3.peg.1875"/>
<dbReference type="STRING" id="520764.AN618_17420"/>
<dbReference type="GO" id="GO:0004802">
    <property type="term" value="F:transketolase activity"/>
    <property type="evidence" value="ECO:0007669"/>
    <property type="project" value="UniProtKB-EC"/>
</dbReference>
<dbReference type="PANTHER" id="PTHR47514:SF1">
    <property type="entry name" value="TRANSKETOLASE N-TERMINAL SECTION-RELATED"/>
    <property type="match status" value="1"/>
</dbReference>
<evidence type="ECO:0000259" key="4">
    <source>
        <dbReference type="Pfam" id="PF00456"/>
    </source>
</evidence>
<dbReference type="InterPro" id="IPR029061">
    <property type="entry name" value="THDP-binding"/>
</dbReference>
<dbReference type="InParanoid" id="A0A140L5K7"/>
<evidence type="ECO:0000313" key="6">
    <source>
        <dbReference type="Proteomes" id="UP000070427"/>
    </source>
</evidence>
<dbReference type="Proteomes" id="UP000070427">
    <property type="component" value="Unassembled WGS sequence"/>
</dbReference>
<dbReference type="EMBL" id="LOED01000023">
    <property type="protein sequence ID" value="KXG75832.1"/>
    <property type="molecule type" value="Genomic_DNA"/>
</dbReference>